<feature type="domain" description="C2H2-type" evidence="3">
    <location>
        <begin position="206"/>
        <end position="234"/>
    </location>
</feature>
<keyword evidence="1" id="KW-0479">Metal-binding</keyword>
<feature type="region of interest" description="Disordered" evidence="2">
    <location>
        <begin position="1"/>
        <end position="32"/>
    </location>
</feature>
<reference evidence="4 5" key="1">
    <citation type="submission" date="2020-05" db="EMBL/GenBank/DDBJ databases">
        <title>WGS assembly of Panicum virgatum.</title>
        <authorList>
            <person name="Lovell J.T."/>
            <person name="Jenkins J."/>
            <person name="Shu S."/>
            <person name="Juenger T.E."/>
            <person name="Schmutz J."/>
        </authorList>
    </citation>
    <scope>NUCLEOTIDE SEQUENCE [LARGE SCALE GENOMIC DNA]</scope>
    <source>
        <strain evidence="5">cv. AP13</strain>
    </source>
</reference>
<dbReference type="Proteomes" id="UP000823388">
    <property type="component" value="Chromosome 8K"/>
</dbReference>
<dbReference type="PROSITE" id="PS50157">
    <property type="entry name" value="ZINC_FINGER_C2H2_2"/>
    <property type="match status" value="1"/>
</dbReference>
<gene>
    <name evidence="4" type="ORF">PVAP13_8KG055900</name>
</gene>
<feature type="compositionally biased region" description="Basic residues" evidence="2">
    <location>
        <begin position="17"/>
        <end position="27"/>
    </location>
</feature>
<keyword evidence="5" id="KW-1185">Reference proteome</keyword>
<protein>
    <recommendedName>
        <fullName evidence="3">C2H2-type domain-containing protein</fullName>
    </recommendedName>
</protein>
<dbReference type="EMBL" id="CM029051">
    <property type="protein sequence ID" value="KAG2560425.1"/>
    <property type="molecule type" value="Genomic_DNA"/>
</dbReference>
<accession>A0A8T0PH54</accession>
<dbReference type="InterPro" id="IPR013087">
    <property type="entry name" value="Znf_C2H2_type"/>
</dbReference>
<dbReference type="Gene3D" id="3.90.228.10">
    <property type="match status" value="1"/>
</dbReference>
<sequence length="437" mass="45907">MPCQTAMDAASAGKGAAAKKKMGRGAGKKTTQSSWMAMGLGFYHSSSSGKNRAQPVAAAEGKDIDSDKSSSSSSKKKKRSISISRSMTCAGSLCSTKESSVLSRDRAAGRSASSRSLRALDGADVADAVYAASAAAVSATSSFNSEATAATSSSATATSASSPLSSPASSSFGSSFRGVHHIRKLSGCYQCHSVFDPRSLAAAAAFPCADCDEVFAKAESLELHRSTRHAVSELGPDDTSRNIVEIIFQSSWLGKQAPVCRIDRVLKVQSSDRTVRRFDEYKESIKERASSGEGRKNPRCVADGNELLRFHCTTFTCSLGAGGGTALCRAPPAQCKLCSIVRDGFRVDGDGKIATMATSGRAHDMAQVSSDGEKKAMLVCRVVAGRVKKTADRKSSEDSDCDSESPSSEGVCSDLDELFLFNPRAILPCFVVVYSGY</sequence>
<dbReference type="OrthoDB" id="9514740at2759"/>
<proteinExistence type="predicted"/>
<keyword evidence="1" id="KW-0863">Zinc-finger</keyword>
<evidence type="ECO:0000256" key="2">
    <source>
        <dbReference type="SAM" id="MobiDB-lite"/>
    </source>
</evidence>
<keyword evidence="1" id="KW-0862">Zinc</keyword>
<dbReference type="GO" id="GO:0008270">
    <property type="term" value="F:zinc ion binding"/>
    <property type="evidence" value="ECO:0007669"/>
    <property type="project" value="UniProtKB-KW"/>
</dbReference>
<dbReference type="AlphaFoldDB" id="A0A8T0PH54"/>
<organism evidence="4 5">
    <name type="scientific">Panicum virgatum</name>
    <name type="common">Blackwell switchgrass</name>
    <dbReference type="NCBI Taxonomy" id="38727"/>
    <lineage>
        <taxon>Eukaryota</taxon>
        <taxon>Viridiplantae</taxon>
        <taxon>Streptophyta</taxon>
        <taxon>Embryophyta</taxon>
        <taxon>Tracheophyta</taxon>
        <taxon>Spermatophyta</taxon>
        <taxon>Magnoliopsida</taxon>
        <taxon>Liliopsida</taxon>
        <taxon>Poales</taxon>
        <taxon>Poaceae</taxon>
        <taxon>PACMAD clade</taxon>
        <taxon>Panicoideae</taxon>
        <taxon>Panicodae</taxon>
        <taxon>Paniceae</taxon>
        <taxon>Panicinae</taxon>
        <taxon>Panicum</taxon>
        <taxon>Panicum sect. Hiantes</taxon>
    </lineage>
</organism>
<evidence type="ECO:0000259" key="3">
    <source>
        <dbReference type="PROSITE" id="PS50157"/>
    </source>
</evidence>
<evidence type="ECO:0000313" key="5">
    <source>
        <dbReference type="Proteomes" id="UP000823388"/>
    </source>
</evidence>
<comment type="caution">
    <text evidence="4">The sequence shown here is derived from an EMBL/GenBank/DDBJ whole genome shotgun (WGS) entry which is preliminary data.</text>
</comment>
<evidence type="ECO:0000313" key="4">
    <source>
        <dbReference type="EMBL" id="KAG2560425.1"/>
    </source>
</evidence>
<dbReference type="PROSITE" id="PS00028">
    <property type="entry name" value="ZINC_FINGER_C2H2_1"/>
    <property type="match status" value="1"/>
</dbReference>
<dbReference type="SUPFAM" id="SSF56399">
    <property type="entry name" value="ADP-ribosylation"/>
    <property type="match status" value="1"/>
</dbReference>
<dbReference type="PANTHER" id="PTHR31681">
    <property type="entry name" value="C2H2-LIKE ZINC FINGER PROTEIN"/>
    <property type="match status" value="1"/>
</dbReference>
<feature type="region of interest" description="Disordered" evidence="2">
    <location>
        <begin position="46"/>
        <end position="83"/>
    </location>
</feature>
<evidence type="ECO:0000256" key="1">
    <source>
        <dbReference type="PROSITE-ProRule" id="PRU00042"/>
    </source>
</evidence>
<name>A0A8T0PH54_PANVG</name>
<dbReference type="PANTHER" id="PTHR31681:SF109">
    <property type="entry name" value="OS11G0169400 PROTEIN"/>
    <property type="match status" value="1"/>
</dbReference>